<dbReference type="InterPro" id="IPR039425">
    <property type="entry name" value="RNA_pol_sigma-70-like"/>
</dbReference>
<organism evidence="5 6">
    <name type="scientific">Zunongwangia endophytica</name>
    <dbReference type="NCBI Taxonomy" id="1808945"/>
    <lineage>
        <taxon>Bacteria</taxon>
        <taxon>Pseudomonadati</taxon>
        <taxon>Bacteroidota</taxon>
        <taxon>Flavobacteriia</taxon>
        <taxon>Flavobacteriales</taxon>
        <taxon>Flavobacteriaceae</taxon>
        <taxon>Zunongwangia</taxon>
    </lineage>
</organism>
<dbReference type="InterPro" id="IPR013324">
    <property type="entry name" value="RNA_pol_sigma_r3/r4-like"/>
</dbReference>
<evidence type="ECO:0000313" key="5">
    <source>
        <dbReference type="EMBL" id="MFC4026530.1"/>
    </source>
</evidence>
<name>A0ABV8H6P7_9FLAO</name>
<keyword evidence="4" id="KW-0804">Transcription</keyword>
<accession>A0ABV8H6P7</accession>
<evidence type="ECO:0000256" key="3">
    <source>
        <dbReference type="ARBA" id="ARBA00023082"/>
    </source>
</evidence>
<dbReference type="PANTHER" id="PTHR43133">
    <property type="entry name" value="RNA POLYMERASE ECF-TYPE SIGMA FACTO"/>
    <property type="match status" value="1"/>
</dbReference>
<comment type="similarity">
    <text evidence="1">Belongs to the sigma-70 factor family. ECF subfamily.</text>
</comment>
<comment type="caution">
    <text evidence="5">The sequence shown here is derived from an EMBL/GenBank/DDBJ whole genome shotgun (WGS) entry which is preliminary data.</text>
</comment>
<evidence type="ECO:0000256" key="4">
    <source>
        <dbReference type="ARBA" id="ARBA00023163"/>
    </source>
</evidence>
<proteinExistence type="inferred from homology"/>
<dbReference type="PANTHER" id="PTHR43133:SF46">
    <property type="entry name" value="RNA POLYMERASE SIGMA-70 FACTOR ECF SUBFAMILY"/>
    <property type="match status" value="1"/>
</dbReference>
<dbReference type="Proteomes" id="UP001595793">
    <property type="component" value="Unassembled WGS sequence"/>
</dbReference>
<dbReference type="RefSeq" id="WP_290236099.1">
    <property type="nucleotide sequence ID" value="NZ_JAUFPZ010000002.1"/>
</dbReference>
<dbReference type="EMBL" id="JBHSAS010000006">
    <property type="protein sequence ID" value="MFC4026530.1"/>
    <property type="molecule type" value="Genomic_DNA"/>
</dbReference>
<dbReference type="SUPFAM" id="SSF88659">
    <property type="entry name" value="Sigma3 and sigma4 domains of RNA polymerase sigma factors"/>
    <property type="match status" value="2"/>
</dbReference>
<evidence type="ECO:0000313" key="6">
    <source>
        <dbReference type="Proteomes" id="UP001595793"/>
    </source>
</evidence>
<evidence type="ECO:0000256" key="1">
    <source>
        <dbReference type="ARBA" id="ARBA00010641"/>
    </source>
</evidence>
<keyword evidence="3" id="KW-0731">Sigma factor</keyword>
<dbReference type="SUPFAM" id="SSF88946">
    <property type="entry name" value="Sigma2 domain of RNA polymerase sigma factors"/>
    <property type="match status" value="1"/>
</dbReference>
<sequence>MEREFKLLKQGHPDAMEFIYARYHHRLFGLGKKLIRDEFVIETILQDTFLKLWQKRERIQEPEHIFFFLRFVMKRDCTYYYTRPKHNFQRNIGRLEYFENYQEYMHGYDPQKEDDHLQVQKADQKAFDRISRIFPLLRPERRYLIELCLKYGFQYKNIAELMGTSTTYTSNEIKRAIDDIKKIIHNGSNLGSKPDQIQVKKNTRITREQEKVLQLRNEMHYSFAAIAEELQLSQKEVHKEFVTAYKLLQSKHKQQQSA</sequence>
<reference evidence="6" key="1">
    <citation type="journal article" date="2019" name="Int. J. Syst. Evol. Microbiol.">
        <title>The Global Catalogue of Microorganisms (GCM) 10K type strain sequencing project: providing services to taxonomists for standard genome sequencing and annotation.</title>
        <authorList>
            <consortium name="The Broad Institute Genomics Platform"/>
            <consortium name="The Broad Institute Genome Sequencing Center for Infectious Disease"/>
            <person name="Wu L."/>
            <person name="Ma J."/>
        </authorList>
    </citation>
    <scope>NUCLEOTIDE SEQUENCE [LARGE SCALE GENOMIC DNA]</scope>
    <source>
        <strain evidence="6">CECT 9128</strain>
    </source>
</reference>
<gene>
    <name evidence="5" type="ORF">ACFOS1_03875</name>
</gene>
<evidence type="ECO:0000256" key="2">
    <source>
        <dbReference type="ARBA" id="ARBA00023015"/>
    </source>
</evidence>
<dbReference type="InterPro" id="IPR013325">
    <property type="entry name" value="RNA_pol_sigma_r2"/>
</dbReference>
<dbReference type="Gene3D" id="1.10.1740.10">
    <property type="match status" value="1"/>
</dbReference>
<protein>
    <submittedName>
        <fullName evidence="5">RNA polymerase sigma factor</fullName>
    </submittedName>
</protein>
<keyword evidence="2" id="KW-0805">Transcription regulation</keyword>
<keyword evidence="6" id="KW-1185">Reference proteome</keyword>